<protein>
    <recommendedName>
        <fullName evidence="3">OmpR/PhoB-type domain-containing protein</fullName>
    </recommendedName>
</protein>
<dbReference type="Proteomes" id="UP000034917">
    <property type="component" value="Unassembled WGS sequence"/>
</dbReference>
<reference evidence="4 5" key="1">
    <citation type="journal article" date="2015" name="Nature">
        <title>rRNA introns, odd ribosomes, and small enigmatic genomes across a large radiation of phyla.</title>
        <authorList>
            <person name="Brown C.T."/>
            <person name="Hug L.A."/>
            <person name="Thomas B.C."/>
            <person name="Sharon I."/>
            <person name="Castelle C.J."/>
            <person name="Singh A."/>
            <person name="Wilkins M.J."/>
            <person name="Williams K.H."/>
            <person name="Banfield J.F."/>
        </authorList>
    </citation>
    <scope>NUCLEOTIDE SEQUENCE [LARGE SCALE GENOMIC DNA]</scope>
</reference>
<dbReference type="Gene3D" id="1.10.10.10">
    <property type="entry name" value="Winged helix-like DNA-binding domain superfamily/Winged helix DNA-binding domain"/>
    <property type="match status" value="1"/>
</dbReference>
<accession>A0A0G0JE90</accession>
<feature type="domain" description="OmpR/PhoB-type" evidence="3">
    <location>
        <begin position="333"/>
        <end position="436"/>
    </location>
</feature>
<keyword evidence="1 2" id="KW-0238">DNA-binding</keyword>
<proteinExistence type="predicted"/>
<dbReference type="SMART" id="SM00862">
    <property type="entry name" value="Trans_reg_C"/>
    <property type="match status" value="1"/>
</dbReference>
<gene>
    <name evidence="4" type="ORF">US40_C0002G0015</name>
</gene>
<organism evidence="4 5">
    <name type="scientific">Candidatus Roizmanbacteria bacterium GW2011_GWC2_37_13</name>
    <dbReference type="NCBI Taxonomy" id="1618486"/>
    <lineage>
        <taxon>Bacteria</taxon>
        <taxon>Candidatus Roizmaniibacteriota</taxon>
    </lineage>
</organism>
<dbReference type="AlphaFoldDB" id="A0A0G0JE90"/>
<evidence type="ECO:0000256" key="1">
    <source>
        <dbReference type="ARBA" id="ARBA00023125"/>
    </source>
</evidence>
<dbReference type="GO" id="GO:0006355">
    <property type="term" value="P:regulation of DNA-templated transcription"/>
    <property type="evidence" value="ECO:0007669"/>
    <property type="project" value="InterPro"/>
</dbReference>
<dbReference type="GO" id="GO:0003677">
    <property type="term" value="F:DNA binding"/>
    <property type="evidence" value="ECO:0007669"/>
    <property type="project" value="UniProtKB-UniRule"/>
</dbReference>
<dbReference type="PROSITE" id="PS51755">
    <property type="entry name" value="OMPR_PHOB"/>
    <property type="match status" value="1"/>
</dbReference>
<dbReference type="CDD" id="cd00383">
    <property type="entry name" value="trans_reg_C"/>
    <property type="match status" value="1"/>
</dbReference>
<dbReference type="InterPro" id="IPR036388">
    <property type="entry name" value="WH-like_DNA-bd_sf"/>
</dbReference>
<dbReference type="InterPro" id="IPR001867">
    <property type="entry name" value="OmpR/PhoB-type_DNA-bd"/>
</dbReference>
<name>A0A0G0JE90_9BACT</name>
<evidence type="ECO:0000256" key="2">
    <source>
        <dbReference type="PROSITE-ProRule" id="PRU01091"/>
    </source>
</evidence>
<dbReference type="EMBL" id="LBSV01000002">
    <property type="protein sequence ID" value="KKQ26481.1"/>
    <property type="molecule type" value="Genomic_DNA"/>
</dbReference>
<evidence type="ECO:0000313" key="4">
    <source>
        <dbReference type="EMBL" id="KKQ26481.1"/>
    </source>
</evidence>
<dbReference type="InterPro" id="IPR016032">
    <property type="entry name" value="Sig_transdc_resp-reg_C-effctor"/>
</dbReference>
<feature type="DNA-binding region" description="OmpR/PhoB-type" evidence="2">
    <location>
        <begin position="333"/>
        <end position="436"/>
    </location>
</feature>
<evidence type="ECO:0000313" key="5">
    <source>
        <dbReference type="Proteomes" id="UP000034917"/>
    </source>
</evidence>
<dbReference type="Pfam" id="PF00486">
    <property type="entry name" value="Trans_reg_C"/>
    <property type="match status" value="1"/>
</dbReference>
<evidence type="ECO:0000259" key="3">
    <source>
        <dbReference type="PROSITE" id="PS51755"/>
    </source>
</evidence>
<sequence length="438" mass="51406">MKNQNSVTLPEDFLAKFASDIFVPLKRGECVSCMFAAGGGKRTIFNYLLSKETILKKIFKEIYKKTLFVYIDPNEILNISTEAYLHLILENLVFKMKQKKIKTVTETISKNPLVLIKKNLENLVLKEYHIIFILNDFEFTLSLPLSIYLNLESIMSIDKSRIVYLFLSTINLFDETVLRNLQNLKHAISRNVRFFSLLNQDAANYLIDRFREKTKTKITHRVKDVLFELCGGHPQLLKYSFNNLRQQGQEFLEDYRKSTSYLISHYQLNIVCADIWNFLSEKEKEAIISVVTTGNFLPSLKESVDYLINLGLIKKITDQKYQLFGILFEQFIKNKLPKHKLIFNSNNKKLYYGGQSCEDKFTYQEFKLLTYFITHENELVTRDQVAEAIWGRHYLEKYSDWSIDKSISILRKKLDALGFRSEYLTTLKKRGFSFSNPE</sequence>
<dbReference type="SUPFAM" id="SSF46894">
    <property type="entry name" value="C-terminal effector domain of the bipartite response regulators"/>
    <property type="match status" value="1"/>
</dbReference>
<comment type="caution">
    <text evidence="4">The sequence shown here is derived from an EMBL/GenBank/DDBJ whole genome shotgun (WGS) entry which is preliminary data.</text>
</comment>
<dbReference type="GO" id="GO:0000160">
    <property type="term" value="P:phosphorelay signal transduction system"/>
    <property type="evidence" value="ECO:0007669"/>
    <property type="project" value="InterPro"/>
</dbReference>